<dbReference type="GO" id="GO:0030170">
    <property type="term" value="F:pyridoxal phosphate binding"/>
    <property type="evidence" value="ECO:0007669"/>
    <property type="project" value="InterPro"/>
</dbReference>
<comment type="cofactor">
    <cofactor evidence="1">
        <name>pyridoxal 5'-phosphate</name>
        <dbReference type="ChEBI" id="CHEBI:597326"/>
    </cofactor>
</comment>
<evidence type="ECO:0000256" key="2">
    <source>
        <dbReference type="ARBA" id="ARBA00022576"/>
    </source>
</evidence>
<organism evidence="6 8">
    <name type="scientific">Trichococcus ilyis</name>
    <dbReference type="NCBI Taxonomy" id="640938"/>
    <lineage>
        <taxon>Bacteria</taxon>
        <taxon>Bacillati</taxon>
        <taxon>Bacillota</taxon>
        <taxon>Bacilli</taxon>
        <taxon>Lactobacillales</taxon>
        <taxon>Carnobacteriaceae</taxon>
        <taxon>Trichococcus</taxon>
    </lineage>
</organism>
<dbReference type="InterPro" id="IPR015424">
    <property type="entry name" value="PyrdxlP-dep_Trfase"/>
</dbReference>
<evidence type="ECO:0000256" key="1">
    <source>
        <dbReference type="ARBA" id="ARBA00001933"/>
    </source>
</evidence>
<evidence type="ECO:0000256" key="3">
    <source>
        <dbReference type="ARBA" id="ARBA00022679"/>
    </source>
</evidence>
<keyword evidence="2 6" id="KW-0032">Aminotransferase</keyword>
<dbReference type="Gene3D" id="3.90.1150.10">
    <property type="entry name" value="Aspartate Aminotransferase, domain 1"/>
    <property type="match status" value="1"/>
</dbReference>
<evidence type="ECO:0000313" key="6">
    <source>
        <dbReference type="EMBL" id="CZQ89986.1"/>
    </source>
</evidence>
<name>A0A143YIW1_9LACT</name>
<dbReference type="SUPFAM" id="SSF53383">
    <property type="entry name" value="PLP-dependent transferases"/>
    <property type="match status" value="1"/>
</dbReference>
<keyword evidence="3 6" id="KW-0808">Transferase</keyword>
<reference evidence="6 8" key="1">
    <citation type="submission" date="2016-02" db="EMBL/GenBank/DDBJ databases">
        <authorList>
            <person name="Wen L."/>
            <person name="He K."/>
            <person name="Yang H."/>
        </authorList>
    </citation>
    <scope>NUCLEOTIDE SEQUENCE [LARGE SCALE GENOMIC DNA]</scope>
    <source>
        <strain evidence="6">Trichococcus_R210</strain>
    </source>
</reference>
<dbReference type="PANTHER" id="PTHR42885">
    <property type="entry name" value="HISTIDINOL-PHOSPHATE AMINOTRANSFERASE-RELATED"/>
    <property type="match status" value="1"/>
</dbReference>
<evidence type="ECO:0000313" key="9">
    <source>
        <dbReference type="Proteomes" id="UP000199280"/>
    </source>
</evidence>
<protein>
    <submittedName>
        <fullName evidence="6">Aminotransferase class i/classii</fullName>
    </submittedName>
    <submittedName>
        <fullName evidence="7">Histidinol-phosphate aminotransferase</fullName>
    </submittedName>
</protein>
<evidence type="ECO:0000256" key="4">
    <source>
        <dbReference type="ARBA" id="ARBA00022898"/>
    </source>
</evidence>
<sequence length="332" mass="37458">MIRINKNESPIRALTDEEIAEIAVATRFQEYTDDAIDRLTEAYAAFHGEDPALIAFANGSDEWIQKCTILLGDGPILMLEPDFVMYEEYAAQFQREIIKVPCRADYSFDYEQVYAVIEKEKPSYFIVSQPNNPLGGLHPAAFIQKTADLLAQYGGYLILDEAYMDFVDNPPARPVGDHVILLRTLSKIYGLAGLRIGIASSTEKTMQLLNSIAHPYPLNTLSLSIAAFLLEHPERLRAFMADQRRLSAKLKKIFNEEVGAILSVLPSETNFVFTYGELAPALGQWIIDHGYQPRTYEKSGIPCIEKAVRYSIATDEQLDALAEIIREWREQL</sequence>
<dbReference type="Pfam" id="PF00155">
    <property type="entry name" value="Aminotran_1_2"/>
    <property type="match status" value="1"/>
</dbReference>
<dbReference type="PANTHER" id="PTHR42885:SF2">
    <property type="entry name" value="HISTIDINOL-PHOSPHATE AMINOTRANSFERASE"/>
    <property type="match status" value="1"/>
</dbReference>
<dbReference type="InterPro" id="IPR015421">
    <property type="entry name" value="PyrdxlP-dep_Trfase_major"/>
</dbReference>
<dbReference type="CDD" id="cd00609">
    <property type="entry name" value="AAT_like"/>
    <property type="match status" value="1"/>
</dbReference>
<dbReference type="STRING" id="640938.TR210_844"/>
<dbReference type="EMBL" id="FNYT01000004">
    <property type="protein sequence ID" value="SEI81537.1"/>
    <property type="molecule type" value="Genomic_DNA"/>
</dbReference>
<reference evidence="7 9" key="2">
    <citation type="submission" date="2016-10" db="EMBL/GenBank/DDBJ databases">
        <authorList>
            <person name="Varghese N."/>
            <person name="Submissions S."/>
        </authorList>
    </citation>
    <scope>NUCLEOTIDE SEQUENCE [LARGE SCALE GENOMIC DNA]</scope>
    <source>
        <strain evidence="7 9">DSM 22150</strain>
    </source>
</reference>
<proteinExistence type="predicted"/>
<accession>A0A143YIW1</accession>
<evidence type="ECO:0000313" key="8">
    <source>
        <dbReference type="Proteomes" id="UP000076878"/>
    </source>
</evidence>
<evidence type="ECO:0000313" key="7">
    <source>
        <dbReference type="EMBL" id="SEI81537.1"/>
    </source>
</evidence>
<dbReference type="InterPro" id="IPR004839">
    <property type="entry name" value="Aminotransferase_I/II_large"/>
</dbReference>
<dbReference type="OrthoDB" id="9813612at2"/>
<gene>
    <name evidence="7" type="ORF">SAMN05216375_10413</name>
    <name evidence="6" type="ORF">TR210_844</name>
</gene>
<dbReference type="Gene3D" id="3.40.640.10">
    <property type="entry name" value="Type I PLP-dependent aspartate aminotransferase-like (Major domain)"/>
    <property type="match status" value="1"/>
</dbReference>
<keyword evidence="4" id="KW-0663">Pyridoxal phosphate</keyword>
<keyword evidence="9" id="KW-1185">Reference proteome</keyword>
<dbReference type="EMBL" id="FJNB01000004">
    <property type="protein sequence ID" value="CZQ89986.1"/>
    <property type="molecule type" value="Genomic_DNA"/>
</dbReference>
<dbReference type="AlphaFoldDB" id="A0A143YIW1"/>
<dbReference type="Proteomes" id="UP000076878">
    <property type="component" value="Unassembled WGS sequence"/>
</dbReference>
<dbReference type="RefSeq" id="WP_068621871.1">
    <property type="nucleotide sequence ID" value="NZ_FJNB01000004.1"/>
</dbReference>
<dbReference type="Proteomes" id="UP000199280">
    <property type="component" value="Unassembled WGS sequence"/>
</dbReference>
<evidence type="ECO:0000259" key="5">
    <source>
        <dbReference type="Pfam" id="PF00155"/>
    </source>
</evidence>
<dbReference type="GO" id="GO:0008483">
    <property type="term" value="F:transaminase activity"/>
    <property type="evidence" value="ECO:0007669"/>
    <property type="project" value="UniProtKB-KW"/>
</dbReference>
<dbReference type="InterPro" id="IPR015422">
    <property type="entry name" value="PyrdxlP-dep_Trfase_small"/>
</dbReference>
<feature type="domain" description="Aminotransferase class I/classII large" evidence="5">
    <location>
        <begin position="17"/>
        <end position="325"/>
    </location>
</feature>